<keyword evidence="3" id="KW-1185">Reference proteome</keyword>
<dbReference type="Gene3D" id="3.40.50.720">
    <property type="entry name" value="NAD(P)-binding Rossmann-like Domain"/>
    <property type="match status" value="1"/>
</dbReference>
<dbReference type="CDD" id="cd08267">
    <property type="entry name" value="MDR1"/>
    <property type="match status" value="1"/>
</dbReference>
<dbReference type="InterPro" id="IPR050700">
    <property type="entry name" value="YIM1/Zinc_Alcohol_DH_Fams"/>
</dbReference>
<comment type="caution">
    <text evidence="2">The sequence shown here is derived from an EMBL/GenBank/DDBJ whole genome shotgun (WGS) entry which is preliminary data.</text>
</comment>
<dbReference type="SUPFAM" id="SSF50129">
    <property type="entry name" value="GroES-like"/>
    <property type="match status" value="1"/>
</dbReference>
<dbReference type="GO" id="GO:0016491">
    <property type="term" value="F:oxidoreductase activity"/>
    <property type="evidence" value="ECO:0007669"/>
    <property type="project" value="InterPro"/>
</dbReference>
<dbReference type="EMBL" id="BLZA01000030">
    <property type="protein sequence ID" value="GHJ88727.1"/>
    <property type="molecule type" value="Genomic_DNA"/>
</dbReference>
<dbReference type="InterPro" id="IPR011032">
    <property type="entry name" value="GroES-like_sf"/>
</dbReference>
<dbReference type="AlphaFoldDB" id="A0A8H3TX51"/>
<dbReference type="InterPro" id="IPR020843">
    <property type="entry name" value="ER"/>
</dbReference>
<evidence type="ECO:0000313" key="2">
    <source>
        <dbReference type="EMBL" id="GHJ88727.1"/>
    </source>
</evidence>
<evidence type="ECO:0000313" key="3">
    <source>
        <dbReference type="Proteomes" id="UP000620104"/>
    </source>
</evidence>
<name>A0A8H3TX51_9TREE</name>
<dbReference type="Gene3D" id="3.90.180.10">
    <property type="entry name" value="Medium-chain alcohol dehydrogenases, catalytic domain"/>
    <property type="match status" value="1"/>
</dbReference>
<evidence type="ECO:0000259" key="1">
    <source>
        <dbReference type="SMART" id="SM00829"/>
    </source>
</evidence>
<reference evidence="2" key="1">
    <citation type="submission" date="2020-07" db="EMBL/GenBank/DDBJ databases">
        <title>Draft Genome Sequence of a Deep-Sea Yeast, Naganishia (Cryptococcus) liquefaciens strain N6.</title>
        <authorList>
            <person name="Han Y.W."/>
            <person name="Kajitani R."/>
            <person name="Morimoto H."/>
            <person name="Parhat M."/>
            <person name="Tsubouchi H."/>
            <person name="Bakenova O."/>
            <person name="Ogata M."/>
            <person name="Argunhan B."/>
            <person name="Aoki R."/>
            <person name="Kajiwara S."/>
            <person name="Itoh T."/>
            <person name="Iwasaki H."/>
        </authorList>
    </citation>
    <scope>NUCLEOTIDE SEQUENCE</scope>
    <source>
        <strain evidence="2">N6</strain>
    </source>
</reference>
<dbReference type="GO" id="GO:0005739">
    <property type="term" value="C:mitochondrion"/>
    <property type="evidence" value="ECO:0007669"/>
    <property type="project" value="TreeGrafter"/>
</dbReference>
<dbReference type="PANTHER" id="PTHR11695:SF294">
    <property type="entry name" value="RETICULON-4-INTERACTING PROTEIN 1, MITOCHONDRIAL"/>
    <property type="match status" value="1"/>
</dbReference>
<sequence>MMKEGIPTTQRAWQQFKRGKPKDVLRLVQDAPVPRLSADEVLVKVHSAALNPVGYKMMGSVPWPIARFPIIPESDFAGVVVDSNGHAELSVGQEVIGHLDPFQKLRSGQGALAEYVNVSSDHIVAKPAEVPFSEAAGLPIVTLTAYEGIMKRGKVKSGDRVFINGGSSAVGLMAIQLAKQRGATVVTSCSGAKREFVQALGADLVVDYTASPLVSQLAKMEPFDLALDCIGVISLCRGSANFLKPSGPYLAIGLDLKGLSTLQTIGSFLRLFRLAALPSLLGGAGRKVTMYSMAWDQKALAELAEMVATGQIRVPVDGAYGWEKEDVMKAYERQMSARAQGKVIIQMERDI</sequence>
<feature type="domain" description="Enoyl reductase (ER)" evidence="1">
    <location>
        <begin position="20"/>
        <end position="345"/>
    </location>
</feature>
<dbReference type="PANTHER" id="PTHR11695">
    <property type="entry name" value="ALCOHOL DEHYDROGENASE RELATED"/>
    <property type="match status" value="1"/>
</dbReference>
<dbReference type="Pfam" id="PF08240">
    <property type="entry name" value="ADH_N"/>
    <property type="match status" value="1"/>
</dbReference>
<dbReference type="SMART" id="SM00829">
    <property type="entry name" value="PKS_ER"/>
    <property type="match status" value="1"/>
</dbReference>
<dbReference type="OrthoDB" id="9930022at2759"/>
<dbReference type="SUPFAM" id="SSF51735">
    <property type="entry name" value="NAD(P)-binding Rossmann-fold domains"/>
    <property type="match status" value="1"/>
</dbReference>
<organism evidence="2 3">
    <name type="scientific">Naganishia liquefaciens</name>
    <dbReference type="NCBI Taxonomy" id="104408"/>
    <lineage>
        <taxon>Eukaryota</taxon>
        <taxon>Fungi</taxon>
        <taxon>Dikarya</taxon>
        <taxon>Basidiomycota</taxon>
        <taxon>Agaricomycotina</taxon>
        <taxon>Tremellomycetes</taxon>
        <taxon>Filobasidiales</taxon>
        <taxon>Filobasidiaceae</taxon>
        <taxon>Naganishia</taxon>
    </lineage>
</organism>
<dbReference type="Proteomes" id="UP000620104">
    <property type="component" value="Unassembled WGS sequence"/>
</dbReference>
<dbReference type="InterPro" id="IPR013154">
    <property type="entry name" value="ADH-like_N"/>
</dbReference>
<accession>A0A8H3TX51</accession>
<protein>
    <recommendedName>
        <fullName evidence="1">Enoyl reductase (ER) domain-containing protein</fullName>
    </recommendedName>
</protein>
<dbReference type="Pfam" id="PF13602">
    <property type="entry name" value="ADH_zinc_N_2"/>
    <property type="match status" value="1"/>
</dbReference>
<dbReference type="InterPro" id="IPR036291">
    <property type="entry name" value="NAD(P)-bd_dom_sf"/>
</dbReference>
<gene>
    <name evidence="2" type="ORF">NliqN6_5129</name>
</gene>
<proteinExistence type="predicted"/>